<dbReference type="AlphaFoldDB" id="A0A6N6W8G9"/>
<dbReference type="EMBL" id="VOSW01000058">
    <property type="protein sequence ID" value="KAE8756743.1"/>
    <property type="molecule type" value="Genomic_DNA"/>
</dbReference>
<evidence type="ECO:0000313" key="2">
    <source>
        <dbReference type="Proteomes" id="UP000463700"/>
    </source>
</evidence>
<comment type="caution">
    <text evidence="1">The sequence shown here is derived from an EMBL/GenBank/DDBJ whole genome shotgun (WGS) entry which is preliminary data.</text>
</comment>
<accession>A0A6N6W8G9</accession>
<reference evidence="1 2" key="1">
    <citation type="journal article" date="2020" name="Int. J. Syst. Evol. Microbiol.">
        <title>Paraburkholderia madseniana sp. nov., a phenolic acid-degrading bacterium isolated from acidic forest soil.</title>
        <authorList>
            <person name="Wilhelm R.C."/>
            <person name="Murphy S.J.L."/>
            <person name="Feriancek N.M."/>
            <person name="Karasz D.C."/>
            <person name="DeRito C.M."/>
            <person name="Newman J.D."/>
            <person name="Buckley D.H."/>
        </authorList>
    </citation>
    <scope>NUCLEOTIDE SEQUENCE [LARGE SCALE GENOMIC DNA]</scope>
    <source>
        <strain evidence="1 2">RP11</strain>
    </source>
</reference>
<sequence length="256" mass="28141">MTQPEIDLTQPDAVRRELLDDDRAVKDEFARHLDGELNELAEVLAACFRLLPAINEAANRLQTQRSALVAGFAFGVLDDLVISTKLMLSGKAPAAGNVMRQAVEGIAMSMLCSTDELLVVEMKKKQTPVRARYWEKVWSGDSRTQGHLAVTQLDWNAATLKLNGDGVARLRHARNHYNTFSHCGTLTIASRVALDVPGMVYVGGHFDPAKLDAYRVEMNERIGLCRVLPPFMDRLLATMPRPAGRPLAAAQPAEPA</sequence>
<gene>
    <name evidence="1" type="ORF">FSO04_27625</name>
</gene>
<dbReference type="Proteomes" id="UP000463700">
    <property type="component" value="Unassembled WGS sequence"/>
</dbReference>
<protein>
    <submittedName>
        <fullName evidence="1">Uncharacterized protein</fullName>
    </submittedName>
</protein>
<dbReference type="OrthoDB" id="9089868at2"/>
<proteinExistence type="predicted"/>
<name>A0A6N6W8G9_9BURK</name>
<organism evidence="1 2">
    <name type="scientific">Paraburkholderia madseniana</name>
    <dbReference type="NCBI Taxonomy" id="2599607"/>
    <lineage>
        <taxon>Bacteria</taxon>
        <taxon>Pseudomonadati</taxon>
        <taxon>Pseudomonadota</taxon>
        <taxon>Betaproteobacteria</taxon>
        <taxon>Burkholderiales</taxon>
        <taxon>Burkholderiaceae</taxon>
        <taxon>Paraburkholderia</taxon>
    </lineage>
</organism>
<evidence type="ECO:0000313" key="1">
    <source>
        <dbReference type="EMBL" id="KAE8756743.1"/>
    </source>
</evidence>
<dbReference type="RefSeq" id="WP_154564492.1">
    <property type="nucleotide sequence ID" value="NZ_VOSW01000058.1"/>
</dbReference>